<gene>
    <name evidence="2" type="ORF">A3Q56_02108</name>
</gene>
<keyword evidence="1" id="KW-0472">Membrane</keyword>
<evidence type="ECO:0000313" key="3">
    <source>
        <dbReference type="Proteomes" id="UP000078046"/>
    </source>
</evidence>
<name>A0A177B987_9BILA</name>
<keyword evidence="1" id="KW-1133">Transmembrane helix</keyword>
<sequence>MQENCGSINQGAHIKKVEKILKKHNIDLLCKDKGSKIFTFTKIEICWILCGIIGFCGAMTYIDIVYLNVVRVYAYADFTESQNILGQKYLHGNGAPVDKNEAMKWFRKAADKGHPYASFNLAYGNLMQFGKNNGLKIGESIKLIRYAAKHKIKKATKFIIDNCSQNVCDDY</sequence>
<feature type="transmembrane region" description="Helical" evidence="1">
    <location>
        <begin position="45"/>
        <end position="67"/>
    </location>
</feature>
<dbReference type="AlphaFoldDB" id="A0A177B987"/>
<protein>
    <recommendedName>
        <fullName evidence="4">Sel1 repeat family protein</fullName>
    </recommendedName>
</protein>
<keyword evidence="1" id="KW-0812">Transmembrane</keyword>
<evidence type="ECO:0008006" key="4">
    <source>
        <dbReference type="Google" id="ProtNLM"/>
    </source>
</evidence>
<dbReference type="Pfam" id="PF08238">
    <property type="entry name" value="Sel1"/>
    <property type="match status" value="1"/>
</dbReference>
<dbReference type="SUPFAM" id="SSF81901">
    <property type="entry name" value="HCP-like"/>
    <property type="match status" value="1"/>
</dbReference>
<dbReference type="EMBL" id="LWCA01000185">
    <property type="protein sequence ID" value="OAF70121.1"/>
    <property type="molecule type" value="Genomic_DNA"/>
</dbReference>
<dbReference type="Gene3D" id="1.25.40.10">
    <property type="entry name" value="Tetratricopeptide repeat domain"/>
    <property type="match status" value="1"/>
</dbReference>
<comment type="caution">
    <text evidence="2">The sequence shown here is derived from an EMBL/GenBank/DDBJ whole genome shotgun (WGS) entry which is preliminary data.</text>
</comment>
<dbReference type="SMART" id="SM00671">
    <property type="entry name" value="SEL1"/>
    <property type="match status" value="1"/>
</dbReference>
<keyword evidence="3" id="KW-1185">Reference proteome</keyword>
<dbReference type="InterPro" id="IPR006597">
    <property type="entry name" value="Sel1-like"/>
</dbReference>
<reference evidence="2 3" key="1">
    <citation type="submission" date="2016-04" db="EMBL/GenBank/DDBJ databases">
        <title>The genome of Intoshia linei affirms orthonectids as highly simplified spiralians.</title>
        <authorList>
            <person name="Mikhailov K.V."/>
            <person name="Slusarev G.S."/>
            <person name="Nikitin M.A."/>
            <person name="Logacheva M.D."/>
            <person name="Penin A."/>
            <person name="Aleoshin V."/>
            <person name="Panchin Y.V."/>
        </authorList>
    </citation>
    <scope>NUCLEOTIDE SEQUENCE [LARGE SCALE GENOMIC DNA]</scope>
    <source>
        <strain evidence="2">Intl2013</strain>
        <tissue evidence="2">Whole animal</tissue>
    </source>
</reference>
<evidence type="ECO:0000256" key="1">
    <source>
        <dbReference type="SAM" id="Phobius"/>
    </source>
</evidence>
<dbReference type="InterPro" id="IPR011990">
    <property type="entry name" value="TPR-like_helical_dom_sf"/>
</dbReference>
<accession>A0A177B987</accession>
<dbReference type="Proteomes" id="UP000078046">
    <property type="component" value="Unassembled WGS sequence"/>
</dbReference>
<organism evidence="2 3">
    <name type="scientific">Intoshia linei</name>
    <dbReference type="NCBI Taxonomy" id="1819745"/>
    <lineage>
        <taxon>Eukaryota</taxon>
        <taxon>Metazoa</taxon>
        <taxon>Spiralia</taxon>
        <taxon>Lophotrochozoa</taxon>
        <taxon>Mesozoa</taxon>
        <taxon>Orthonectida</taxon>
        <taxon>Rhopaluridae</taxon>
        <taxon>Intoshia</taxon>
    </lineage>
</organism>
<dbReference type="OrthoDB" id="2384430at2759"/>
<proteinExistence type="predicted"/>
<evidence type="ECO:0000313" key="2">
    <source>
        <dbReference type="EMBL" id="OAF70121.1"/>
    </source>
</evidence>